<organism evidence="2">
    <name type="scientific">Anguilla anguilla</name>
    <name type="common">European freshwater eel</name>
    <name type="synonym">Muraena anguilla</name>
    <dbReference type="NCBI Taxonomy" id="7936"/>
    <lineage>
        <taxon>Eukaryota</taxon>
        <taxon>Metazoa</taxon>
        <taxon>Chordata</taxon>
        <taxon>Craniata</taxon>
        <taxon>Vertebrata</taxon>
        <taxon>Euteleostomi</taxon>
        <taxon>Actinopterygii</taxon>
        <taxon>Neopterygii</taxon>
        <taxon>Teleostei</taxon>
        <taxon>Anguilliformes</taxon>
        <taxon>Anguillidae</taxon>
        <taxon>Anguilla</taxon>
    </lineage>
</organism>
<feature type="region of interest" description="Disordered" evidence="1">
    <location>
        <begin position="18"/>
        <end position="63"/>
    </location>
</feature>
<evidence type="ECO:0000313" key="2">
    <source>
        <dbReference type="EMBL" id="JAH12058.1"/>
    </source>
</evidence>
<dbReference type="EMBL" id="GBXM01096519">
    <property type="protein sequence ID" value="JAH12058.1"/>
    <property type="molecule type" value="Transcribed_RNA"/>
</dbReference>
<sequence>MYPWSDPLCGLFSWIHSRRPSTSKTDSSSTRAGTGPAMGHRDSWRARRRCRDSWEGGPREAWS</sequence>
<name>A0A0E9Q7H1_ANGAN</name>
<evidence type="ECO:0000256" key="1">
    <source>
        <dbReference type="SAM" id="MobiDB-lite"/>
    </source>
</evidence>
<feature type="compositionally biased region" description="Basic and acidic residues" evidence="1">
    <location>
        <begin position="39"/>
        <end position="63"/>
    </location>
</feature>
<dbReference type="AlphaFoldDB" id="A0A0E9Q7H1"/>
<accession>A0A0E9Q7H1</accession>
<protein>
    <submittedName>
        <fullName evidence="2">Uncharacterized protein</fullName>
    </submittedName>
</protein>
<feature type="compositionally biased region" description="Polar residues" evidence="1">
    <location>
        <begin position="22"/>
        <end position="32"/>
    </location>
</feature>
<proteinExistence type="predicted"/>
<reference evidence="2" key="2">
    <citation type="journal article" date="2015" name="Fish Shellfish Immunol.">
        <title>Early steps in the European eel (Anguilla anguilla)-Vibrio vulnificus interaction in the gills: Role of the RtxA13 toxin.</title>
        <authorList>
            <person name="Callol A."/>
            <person name="Pajuelo D."/>
            <person name="Ebbesson L."/>
            <person name="Teles M."/>
            <person name="MacKenzie S."/>
            <person name="Amaro C."/>
        </authorList>
    </citation>
    <scope>NUCLEOTIDE SEQUENCE</scope>
</reference>
<reference evidence="2" key="1">
    <citation type="submission" date="2014-11" db="EMBL/GenBank/DDBJ databases">
        <authorList>
            <person name="Amaro Gonzalez C."/>
        </authorList>
    </citation>
    <scope>NUCLEOTIDE SEQUENCE</scope>
</reference>